<dbReference type="SUPFAM" id="SSF56935">
    <property type="entry name" value="Porins"/>
    <property type="match status" value="1"/>
</dbReference>
<evidence type="ECO:0000256" key="9">
    <source>
        <dbReference type="RuleBase" id="RU003357"/>
    </source>
</evidence>
<evidence type="ECO:0000256" key="4">
    <source>
        <dbReference type="ARBA" id="ARBA00022692"/>
    </source>
</evidence>
<dbReference type="GO" id="GO:0033214">
    <property type="term" value="P:siderophore-iron import into cell"/>
    <property type="evidence" value="ECO:0007669"/>
    <property type="project" value="TreeGrafter"/>
</dbReference>
<evidence type="ECO:0000256" key="5">
    <source>
        <dbReference type="ARBA" id="ARBA00023077"/>
    </source>
</evidence>
<keyword evidence="11" id="KW-1185">Reference proteome</keyword>
<keyword evidence="7 8" id="KW-0998">Cell outer membrane</keyword>
<dbReference type="RefSeq" id="WP_106646000.1">
    <property type="nucleotide sequence ID" value="NZ_CP025120.1"/>
</dbReference>
<dbReference type="Pfam" id="PF07715">
    <property type="entry name" value="Plug"/>
    <property type="match status" value="1"/>
</dbReference>
<dbReference type="EMBL" id="CP025120">
    <property type="protein sequence ID" value="AUD78119.1"/>
    <property type="molecule type" value="Genomic_DNA"/>
</dbReference>
<organism evidence="10 11">
    <name type="scientific">Kangiella profundi</name>
    <dbReference type="NCBI Taxonomy" id="1561924"/>
    <lineage>
        <taxon>Bacteria</taxon>
        <taxon>Pseudomonadati</taxon>
        <taxon>Pseudomonadota</taxon>
        <taxon>Gammaproteobacteria</taxon>
        <taxon>Kangiellales</taxon>
        <taxon>Kangiellaceae</taxon>
        <taxon>Kangiella</taxon>
    </lineage>
</organism>
<dbReference type="InterPro" id="IPR039426">
    <property type="entry name" value="TonB-dep_rcpt-like"/>
</dbReference>
<dbReference type="Gene3D" id="2.170.130.10">
    <property type="entry name" value="TonB-dependent receptor, plug domain"/>
    <property type="match status" value="1"/>
</dbReference>
<evidence type="ECO:0000313" key="11">
    <source>
        <dbReference type="Proteomes" id="UP000232693"/>
    </source>
</evidence>
<dbReference type="Pfam" id="PF00593">
    <property type="entry name" value="TonB_dep_Rec_b-barrel"/>
    <property type="match status" value="1"/>
</dbReference>
<dbReference type="InterPro" id="IPR000531">
    <property type="entry name" value="Beta-barrel_TonB"/>
</dbReference>
<accession>A0A2K9AW52</accession>
<keyword evidence="2 8" id="KW-0813">Transport</keyword>
<protein>
    <submittedName>
        <fullName evidence="10">TonB-dependent receptor</fullName>
    </submittedName>
</protein>
<reference evidence="10 11" key="1">
    <citation type="submission" date="2017-12" db="EMBL/GenBank/DDBJ databases">
        <title>Kangiella profundi FT102 completed genome.</title>
        <authorList>
            <person name="Xu J."/>
            <person name="Wang J."/>
            <person name="Lu Y."/>
        </authorList>
    </citation>
    <scope>NUCLEOTIDE SEQUENCE [LARGE SCALE GENOMIC DNA]</scope>
    <source>
        <strain evidence="10 11">FT102</strain>
    </source>
</reference>
<dbReference type="Gene3D" id="2.40.170.20">
    <property type="entry name" value="TonB-dependent receptor, beta-barrel domain"/>
    <property type="match status" value="1"/>
</dbReference>
<keyword evidence="5 9" id="KW-0798">TonB box</keyword>
<evidence type="ECO:0000256" key="7">
    <source>
        <dbReference type="ARBA" id="ARBA00023237"/>
    </source>
</evidence>
<dbReference type="InterPro" id="IPR037066">
    <property type="entry name" value="Plug_dom_sf"/>
</dbReference>
<keyword evidence="10" id="KW-0675">Receptor</keyword>
<evidence type="ECO:0000256" key="8">
    <source>
        <dbReference type="PROSITE-ProRule" id="PRU01360"/>
    </source>
</evidence>
<dbReference type="InterPro" id="IPR012910">
    <property type="entry name" value="Plug_dom"/>
</dbReference>
<proteinExistence type="inferred from homology"/>
<gene>
    <name evidence="10" type="ORF">CW740_02245</name>
</gene>
<comment type="subcellular location">
    <subcellularLocation>
        <location evidence="1 8">Cell outer membrane</location>
        <topology evidence="1 8">Multi-pass membrane protein</topology>
    </subcellularLocation>
</comment>
<comment type="similarity">
    <text evidence="8 9">Belongs to the TonB-dependent receptor family.</text>
</comment>
<keyword evidence="3 8" id="KW-1134">Transmembrane beta strand</keyword>
<dbReference type="CDD" id="cd01347">
    <property type="entry name" value="ligand_gated_channel"/>
    <property type="match status" value="1"/>
</dbReference>
<dbReference type="KEGG" id="kpd:CW740_02245"/>
<sequence length="740" mass="81944">MQPRFKICVLTVAMTVALSAPQSVVADDVKKGGEVQTIQIIGDSNAAQKVPGSAHVVSETELEEFKYTDVNRALQQIPGVYIQLEDGLGLRPNIGIRGTGTGRSGRITLMEDGVLIAPAPYSASSAYYFPTFDRITGIEVLKGPAAIKYGPFTVGGAVNLISRQIPVDAQGQLKLELGENNERRAYAYYGDSSDNFGYLIEANKHVTDGFKTIDRHGDETGFDKDDYVAKFRFNSDYSADVYQQLDIKIQHSTEDSDQSYLGLTDADFAADPYRMYGVSALDTFAGEHDQYVLSYYADLTNSFDLRVTAYRNETARNWYKTGAFIIEDPLNPGTTTRYSWSSIINTINSGGTNAVYFQSILDGADAPNDRIEITDNNRNYLSEGIQASFEWDFTVGEAQHDLQLGLRVHEDEEDRFQRNSYFIQQGGTLVLDQADAWGTAGNRVSSAEANSYYLVDTITYGDWIFTPGVRYEDVELKREDWANATDRSAAPNVRTNSASEVLPGFGALWLLSDNTSLLFGVNKGFAPPGNSPTDKPEESWNYEMGVRFAGESYNSELIAFYSDYDNLLGECTLSNSGCSIDEIGDRFNGGAAEVKGIELRVVGEFAENWLGSFSYTYTDTEFASTFDSNVWGPVETGQPIPYIPENQMQLSVGYDNADWNIFTNLNYVDGTCTKPACGAFQQTEDRFIVDLASEFDINESTSIYATIDNLFDDDSIVAREPYGARPDKPRTARVGVKFNF</sequence>
<dbReference type="PANTHER" id="PTHR30442:SF0">
    <property type="entry name" value="FE(3+) DICITRATE TRANSPORT PROTEIN FECA"/>
    <property type="match status" value="1"/>
</dbReference>
<dbReference type="PANTHER" id="PTHR30442">
    <property type="entry name" value="IRON III DICITRATE TRANSPORT PROTEIN FECA"/>
    <property type="match status" value="1"/>
</dbReference>
<keyword evidence="6 8" id="KW-0472">Membrane</keyword>
<dbReference type="AlphaFoldDB" id="A0A2K9AW52"/>
<evidence type="ECO:0000256" key="1">
    <source>
        <dbReference type="ARBA" id="ARBA00004571"/>
    </source>
</evidence>
<evidence type="ECO:0000256" key="6">
    <source>
        <dbReference type="ARBA" id="ARBA00023136"/>
    </source>
</evidence>
<dbReference type="OrthoDB" id="9760494at2"/>
<evidence type="ECO:0000256" key="2">
    <source>
        <dbReference type="ARBA" id="ARBA00022448"/>
    </source>
</evidence>
<dbReference type="InterPro" id="IPR036942">
    <property type="entry name" value="Beta-barrel_TonB_sf"/>
</dbReference>
<dbReference type="PROSITE" id="PS52016">
    <property type="entry name" value="TONB_DEPENDENT_REC_3"/>
    <property type="match status" value="1"/>
</dbReference>
<evidence type="ECO:0000256" key="3">
    <source>
        <dbReference type="ARBA" id="ARBA00022452"/>
    </source>
</evidence>
<evidence type="ECO:0000313" key="10">
    <source>
        <dbReference type="EMBL" id="AUD78119.1"/>
    </source>
</evidence>
<keyword evidence="4 8" id="KW-0812">Transmembrane</keyword>
<dbReference type="GO" id="GO:0009279">
    <property type="term" value="C:cell outer membrane"/>
    <property type="evidence" value="ECO:0007669"/>
    <property type="project" value="UniProtKB-SubCell"/>
</dbReference>
<dbReference type="Proteomes" id="UP000232693">
    <property type="component" value="Chromosome"/>
</dbReference>
<name>A0A2K9AW52_9GAMM</name>